<organism evidence="2 3">
    <name type="scientific">Ignisphaera cupida</name>
    <dbReference type="NCBI Taxonomy" id="3050454"/>
    <lineage>
        <taxon>Archaea</taxon>
        <taxon>Thermoproteota</taxon>
        <taxon>Thermoprotei</taxon>
        <taxon>Desulfurococcales</taxon>
        <taxon>Desulfurococcaceae</taxon>
        <taxon>Ignisphaera</taxon>
    </lineage>
</organism>
<dbReference type="AlphaFoldDB" id="A0ABD4Z3J7"/>
<dbReference type="PANTHER" id="PTHR43245:SF13">
    <property type="entry name" value="UDP-D-APIOSE_UDP-D-XYLOSE SYNTHASE 2"/>
    <property type="match status" value="1"/>
</dbReference>
<dbReference type="InterPro" id="IPR016040">
    <property type="entry name" value="NAD(P)-bd_dom"/>
</dbReference>
<accession>A0ABD4Z3J7</accession>
<feature type="domain" description="NAD(P)-binding" evidence="1">
    <location>
        <begin position="6"/>
        <end position="92"/>
    </location>
</feature>
<dbReference type="Pfam" id="PF16363">
    <property type="entry name" value="GDP_Man_Dehyd"/>
    <property type="match status" value="1"/>
</dbReference>
<comment type="caution">
    <text evidence="2">The sequence shown here is derived from an EMBL/GenBank/DDBJ whole genome shotgun (WGS) entry which is preliminary data.</text>
</comment>
<sequence length="99" mass="10936">MTRFSVDDVVNAIMLAIRNENAKGVYNIGSGTATTINNLAKLVLKLMGKENLKPVYTSPRPGDIKHSVADITKAMKELGYRPNTKLENGLKQLITQMNF</sequence>
<dbReference type="EC" id="4.2.1.47" evidence="2"/>
<dbReference type="PRINTS" id="PR01713">
    <property type="entry name" value="NUCEPIMERASE"/>
</dbReference>
<dbReference type="InterPro" id="IPR050177">
    <property type="entry name" value="Lipid_A_modif_metabolic_enz"/>
</dbReference>
<evidence type="ECO:0000259" key="1">
    <source>
        <dbReference type="Pfam" id="PF16363"/>
    </source>
</evidence>
<dbReference type="GO" id="GO:0008446">
    <property type="term" value="F:GDP-mannose 4,6-dehydratase activity"/>
    <property type="evidence" value="ECO:0007669"/>
    <property type="project" value="UniProtKB-EC"/>
</dbReference>
<dbReference type="InterPro" id="IPR036291">
    <property type="entry name" value="NAD(P)-bd_dom_sf"/>
</dbReference>
<dbReference type="EMBL" id="JASNVW010000001">
    <property type="protein sequence ID" value="MDK6027886.1"/>
    <property type="molecule type" value="Genomic_DNA"/>
</dbReference>
<gene>
    <name evidence="2" type="ORF">QPL79_00705</name>
</gene>
<reference evidence="2 3" key="1">
    <citation type="submission" date="2023-05" db="EMBL/GenBank/DDBJ databases">
        <title>A new hyperthermophilic archaea 'Ignisphaera cupida' sp. nov. and description of the family 'Ignisphaeraceae' fam. nov.</title>
        <authorList>
            <person name="Podosokorskaya O.A."/>
            <person name="Elcheninov A.G."/>
            <person name="Klukina A."/>
            <person name="Merkel A.Y."/>
        </authorList>
    </citation>
    <scope>NUCLEOTIDE SEQUENCE [LARGE SCALE GENOMIC DNA]</scope>
    <source>
        <strain evidence="2 3">4213-co</strain>
    </source>
</reference>
<dbReference type="Proteomes" id="UP001529235">
    <property type="component" value="Unassembled WGS sequence"/>
</dbReference>
<dbReference type="PANTHER" id="PTHR43245">
    <property type="entry name" value="BIFUNCTIONAL POLYMYXIN RESISTANCE PROTEIN ARNA"/>
    <property type="match status" value="1"/>
</dbReference>
<keyword evidence="3" id="KW-1185">Reference proteome</keyword>
<keyword evidence="2" id="KW-0456">Lyase</keyword>
<dbReference type="Gene3D" id="3.40.50.720">
    <property type="entry name" value="NAD(P)-binding Rossmann-like Domain"/>
    <property type="match status" value="1"/>
</dbReference>
<dbReference type="SUPFAM" id="SSF51735">
    <property type="entry name" value="NAD(P)-binding Rossmann-fold domains"/>
    <property type="match status" value="1"/>
</dbReference>
<evidence type="ECO:0000313" key="3">
    <source>
        <dbReference type="Proteomes" id="UP001529235"/>
    </source>
</evidence>
<dbReference type="RefSeq" id="WP_285273393.1">
    <property type="nucleotide sequence ID" value="NZ_JASNVW010000001.1"/>
</dbReference>
<proteinExistence type="predicted"/>
<protein>
    <submittedName>
        <fullName evidence="2">GDP-mannose 4,6-dehydratase</fullName>
        <ecNumber evidence="2">4.2.1.47</ecNumber>
    </submittedName>
</protein>
<evidence type="ECO:0000313" key="2">
    <source>
        <dbReference type="EMBL" id="MDK6027886.1"/>
    </source>
</evidence>
<name>A0ABD4Z3J7_9CREN</name>